<evidence type="ECO:0000313" key="2">
    <source>
        <dbReference type="Proteomes" id="UP000189935"/>
    </source>
</evidence>
<accession>A0A1M6K3Z9</accession>
<dbReference type="AlphaFoldDB" id="A0A1M6K3Z9"/>
<evidence type="ECO:0008006" key="3">
    <source>
        <dbReference type="Google" id="ProtNLM"/>
    </source>
</evidence>
<gene>
    <name evidence="1" type="ORF">SAMN05444159_0864</name>
</gene>
<dbReference type="EMBL" id="LT670844">
    <property type="protein sequence ID" value="SHJ53602.1"/>
    <property type="molecule type" value="Genomic_DNA"/>
</dbReference>
<dbReference type="OrthoDB" id="8417662at2"/>
<dbReference type="SUPFAM" id="SSF52141">
    <property type="entry name" value="Uracil-DNA glycosylase-like"/>
    <property type="match status" value="1"/>
</dbReference>
<reference evidence="1 2" key="1">
    <citation type="submission" date="2016-11" db="EMBL/GenBank/DDBJ databases">
        <authorList>
            <person name="Jaros S."/>
            <person name="Januszkiewicz K."/>
            <person name="Wedrychowicz H."/>
        </authorList>
    </citation>
    <scope>NUCLEOTIDE SEQUENCE [LARGE SCALE GENOMIC DNA]</scope>
    <source>
        <strain evidence="1 2">GAS499</strain>
    </source>
</reference>
<sequence length="357" mass="40544">MVSVEDRPRRLLESALKIEKPFRLDETLCLYSPQDNVDSLKHPRIAEWLEFIQKEYEPELPDAERRVLLFMPCTKTKPYPFSSEHMAINQRLLDEGYRPTRRSYLPQGLLARLEPCFSPDVLNLSPLLDNNGTVVHRMVISEPMAVVPYEHIAEFRGKASPAVAYDDPGLFENRGNAVSPWRRDSTATRVSATQWKWGDEERRQYVVMHNEMARILANVVARIGRSYADVISWVAPGLTHRSFVLARGERALHHVPASRKVGAKRIELVGANDHLPAELRIACLPLPDDCKNAIARLSRRLKVDLPRATAIYARGGVNATPLALPELLDVLVKRLVYNTLSVEGKRSHGRVVTENRR</sequence>
<evidence type="ECO:0000313" key="1">
    <source>
        <dbReference type="EMBL" id="SHJ53602.1"/>
    </source>
</evidence>
<organism evidence="1 2">
    <name type="scientific">Bradyrhizobium lablabi</name>
    <dbReference type="NCBI Taxonomy" id="722472"/>
    <lineage>
        <taxon>Bacteria</taxon>
        <taxon>Pseudomonadati</taxon>
        <taxon>Pseudomonadota</taxon>
        <taxon>Alphaproteobacteria</taxon>
        <taxon>Hyphomicrobiales</taxon>
        <taxon>Nitrobacteraceae</taxon>
        <taxon>Bradyrhizobium</taxon>
    </lineage>
</organism>
<dbReference type="RefSeq" id="WP_079537063.1">
    <property type="nucleotide sequence ID" value="NZ_LT670844.1"/>
</dbReference>
<dbReference type="Proteomes" id="UP000189935">
    <property type="component" value="Chromosome I"/>
</dbReference>
<protein>
    <recommendedName>
        <fullName evidence="3">DUF5591 domain-containing protein</fullName>
    </recommendedName>
</protein>
<name>A0A1M6K3Z9_9BRAD</name>
<dbReference type="Gene3D" id="3.40.50.10630">
    <property type="entry name" value="Uracil-DNA glycosylase-like"/>
    <property type="match status" value="1"/>
</dbReference>
<dbReference type="InterPro" id="IPR036895">
    <property type="entry name" value="Uracil-DNA_glycosylase-like_sf"/>
</dbReference>
<proteinExistence type="predicted"/>